<dbReference type="AlphaFoldDB" id="A0AA37PFE3"/>
<dbReference type="RefSeq" id="XP_049133543.1">
    <property type="nucleotide sequence ID" value="XM_049277586.1"/>
</dbReference>
<keyword evidence="2" id="KW-1185">Reference proteome</keyword>
<name>A0AA37PFE3_9PEZI</name>
<gene>
    <name evidence="1" type="ORF">ColSpa_11374</name>
</gene>
<protein>
    <submittedName>
        <fullName evidence="1">Uncharacterized protein</fullName>
    </submittedName>
</protein>
<dbReference type="GeneID" id="73332176"/>
<accession>A0AA37PFE3</accession>
<dbReference type="EMBL" id="BQXU01000045">
    <property type="protein sequence ID" value="GKT51193.1"/>
    <property type="molecule type" value="Genomic_DNA"/>
</dbReference>
<proteinExistence type="predicted"/>
<reference evidence="1 2" key="1">
    <citation type="submission" date="2022-03" db="EMBL/GenBank/DDBJ databases">
        <title>Genome data of Colletotrichum spp.</title>
        <authorList>
            <person name="Utami Y.D."/>
            <person name="Hiruma K."/>
        </authorList>
    </citation>
    <scope>NUCLEOTIDE SEQUENCE [LARGE SCALE GENOMIC DNA]</scope>
    <source>
        <strain evidence="1 2">MAFF 239500</strain>
    </source>
</reference>
<evidence type="ECO:0000313" key="1">
    <source>
        <dbReference type="EMBL" id="GKT51193.1"/>
    </source>
</evidence>
<sequence length="62" mass="7107">MDEERYVSMLAPRKPEVVSAASALVVEWMRQNPLPPINYQNLYRTSSSDLPKARKPGSEWSE</sequence>
<comment type="caution">
    <text evidence="1">The sequence shown here is derived from an EMBL/GenBank/DDBJ whole genome shotgun (WGS) entry which is preliminary data.</text>
</comment>
<organism evidence="1 2">
    <name type="scientific">Colletotrichum spaethianum</name>
    <dbReference type="NCBI Taxonomy" id="700344"/>
    <lineage>
        <taxon>Eukaryota</taxon>
        <taxon>Fungi</taxon>
        <taxon>Dikarya</taxon>
        <taxon>Ascomycota</taxon>
        <taxon>Pezizomycotina</taxon>
        <taxon>Sordariomycetes</taxon>
        <taxon>Hypocreomycetidae</taxon>
        <taxon>Glomerellales</taxon>
        <taxon>Glomerellaceae</taxon>
        <taxon>Colletotrichum</taxon>
        <taxon>Colletotrichum spaethianum species complex</taxon>
    </lineage>
</organism>
<dbReference type="Proteomes" id="UP001055115">
    <property type="component" value="Unassembled WGS sequence"/>
</dbReference>
<evidence type="ECO:0000313" key="2">
    <source>
        <dbReference type="Proteomes" id="UP001055115"/>
    </source>
</evidence>